<dbReference type="EMBL" id="MSZU01000087">
    <property type="protein sequence ID" value="OMP84786.1"/>
    <property type="molecule type" value="Genomic_DNA"/>
</dbReference>
<feature type="compositionally biased region" description="Gly residues" evidence="2">
    <location>
        <begin position="54"/>
        <end position="66"/>
    </location>
</feature>
<organism evidence="3 4">
    <name type="scientific">Diplodia seriata</name>
    <dbReference type="NCBI Taxonomy" id="420778"/>
    <lineage>
        <taxon>Eukaryota</taxon>
        <taxon>Fungi</taxon>
        <taxon>Dikarya</taxon>
        <taxon>Ascomycota</taxon>
        <taxon>Pezizomycotina</taxon>
        <taxon>Dothideomycetes</taxon>
        <taxon>Dothideomycetes incertae sedis</taxon>
        <taxon>Botryosphaeriales</taxon>
        <taxon>Botryosphaeriaceae</taxon>
        <taxon>Diplodia</taxon>
    </lineage>
</organism>
<feature type="compositionally biased region" description="Low complexity" evidence="2">
    <location>
        <begin position="319"/>
        <end position="333"/>
    </location>
</feature>
<dbReference type="InterPro" id="IPR051726">
    <property type="entry name" value="Chitin_Synth_Reg"/>
</dbReference>
<dbReference type="InterPro" id="IPR011990">
    <property type="entry name" value="TPR-like_helical_dom_sf"/>
</dbReference>
<evidence type="ECO:0000256" key="2">
    <source>
        <dbReference type="SAM" id="MobiDB-lite"/>
    </source>
</evidence>
<comment type="caution">
    <text evidence="3">The sequence shown here is derived from an EMBL/GenBank/DDBJ whole genome shotgun (WGS) entry which is preliminary data.</text>
</comment>
<evidence type="ECO:0000256" key="1">
    <source>
        <dbReference type="ARBA" id="ARBA00022737"/>
    </source>
</evidence>
<dbReference type="AlphaFoldDB" id="A0A1S8BBI6"/>
<dbReference type="InterPro" id="IPR006597">
    <property type="entry name" value="Sel1-like"/>
</dbReference>
<dbReference type="PANTHER" id="PTHR46430:SF3">
    <property type="entry name" value="ACTIVATOR OF C KINASE PROTEIN 1"/>
    <property type="match status" value="1"/>
</dbReference>
<dbReference type="STRING" id="420778.A0A1S8BBI6"/>
<feature type="compositionally biased region" description="Pro residues" evidence="2">
    <location>
        <begin position="89"/>
        <end position="103"/>
    </location>
</feature>
<dbReference type="Pfam" id="PF08238">
    <property type="entry name" value="Sel1"/>
    <property type="match status" value="7"/>
</dbReference>
<feature type="region of interest" description="Disordered" evidence="2">
    <location>
        <begin position="1080"/>
        <end position="1110"/>
    </location>
</feature>
<protein>
    <submittedName>
        <fullName evidence="3">Chitin synthase regulatory factor 3</fullName>
    </submittedName>
</protein>
<feature type="compositionally biased region" description="Polar residues" evidence="2">
    <location>
        <begin position="629"/>
        <end position="649"/>
    </location>
</feature>
<feature type="compositionally biased region" description="Polar residues" evidence="2">
    <location>
        <begin position="178"/>
        <end position="193"/>
    </location>
</feature>
<dbReference type="SMART" id="SM00671">
    <property type="entry name" value="SEL1"/>
    <property type="match status" value="7"/>
</dbReference>
<proteinExistence type="predicted"/>
<reference evidence="3 4" key="1">
    <citation type="submission" date="2017-01" db="EMBL/GenBank/DDBJ databases">
        <title>Draft genome sequence of Diplodia seriata F98.1, a fungal species involved in grapevine trunk diseases.</title>
        <authorList>
            <person name="Robert-Siegwald G."/>
            <person name="Vallet J."/>
            <person name="Abou-Mansour E."/>
            <person name="Xu J."/>
            <person name="Rey P."/>
            <person name="Bertsch C."/>
            <person name="Rego C."/>
            <person name="Larignon P."/>
            <person name="Fontaine F."/>
            <person name="Lebrun M.-H."/>
        </authorList>
    </citation>
    <scope>NUCLEOTIDE SEQUENCE [LARGE SCALE GENOMIC DNA]</scope>
    <source>
        <strain evidence="3 4">F98.1</strain>
    </source>
</reference>
<feature type="compositionally biased region" description="Low complexity" evidence="2">
    <location>
        <begin position="585"/>
        <end position="595"/>
    </location>
</feature>
<dbReference type="PANTHER" id="PTHR46430">
    <property type="entry name" value="PROTEIN SKT5-RELATED"/>
    <property type="match status" value="1"/>
</dbReference>
<dbReference type="Proteomes" id="UP000190776">
    <property type="component" value="Unassembled WGS sequence"/>
</dbReference>
<dbReference type="OrthoDB" id="272077at2759"/>
<feature type="compositionally biased region" description="Basic and acidic residues" evidence="2">
    <location>
        <begin position="397"/>
        <end position="410"/>
    </location>
</feature>
<feature type="region of interest" description="Disordered" evidence="2">
    <location>
        <begin position="1"/>
        <end position="728"/>
    </location>
</feature>
<feature type="compositionally biased region" description="Polar residues" evidence="2">
    <location>
        <begin position="438"/>
        <end position="448"/>
    </location>
</feature>
<feature type="compositionally biased region" description="Low complexity" evidence="2">
    <location>
        <begin position="674"/>
        <end position="690"/>
    </location>
</feature>
<name>A0A1S8BBI6_9PEZI</name>
<accession>A0A1S8BBI6</accession>
<feature type="compositionally biased region" description="Gly residues" evidence="2">
    <location>
        <begin position="104"/>
        <end position="135"/>
    </location>
</feature>
<gene>
    <name evidence="3" type="ORF">BK809_0001889</name>
</gene>
<feature type="compositionally biased region" description="Basic and acidic residues" evidence="2">
    <location>
        <begin position="1090"/>
        <end position="1110"/>
    </location>
</feature>
<feature type="compositionally biased region" description="Polar residues" evidence="2">
    <location>
        <begin position="572"/>
        <end position="584"/>
    </location>
</feature>
<sequence length="1110" mass="121009">MAYDAHQNYRPPPRQYYDQGGYDNAPYNDGYGQAQQYDGYGYDEGYQNGYYDDGYGGYSGGYGGGYQQQQGPPPRQNGPPAGYGRMNGGPPPQNYGQGPPPGGAPRGRGGGPAPAPRGRGGYGPPPGRGGYGGPAPRGPPQGGRPPQDYAPSGDPMGRGRPPPQNAPPRGARARKHTALQTVEYSVDSQTANRPRSPEAMGFDNPFPVFPNNKTPPRSKARMAKDNTANETMKNAPPPNGDPYRKAPRKMSKASDGPRPSLDSSRPNMPGYGRGPDQFDYPPPPQRSHTAKPEASIGGFRMPFGSPEQPRSIQRSQTMPQNYQEEYEQPWQEPGPVPGHYGANPDNYGQRPTTAGGERRVPPPQKAQAPTPYAPLKYQPDKRDTVEDVVDHYYNNQHGHDPRKPLSREDAIEAEMPDFDAIPQAPTHRRGLSFEEHLTGTTSPPAHQQNYPPPNPRGRSNSNFSQPLHRSRSQPDFNRGQDPNYIPELPADAPPVPQLPRSQTYNDQGGYGGYGQMPPPAHPGTSQGYGRGPPGQAYGGLPPNGMPPNGMPRGTPGPPGPGMHPYGGRPDQLQRNATDMSQSSDPGPNGRYNNGPPNQPLPDHRARGPPLQTNMGPRGPNMMSPADQRNMMSPVNNMKSPVNQRGNNVMSPAENRKVNPDALPHHATPVRPGLQQPGGQQAPQQAPQQAGKPIPIRQHNVTPNPDVPGGPSPSGSQRKARRGSDPITMDGLARLRNDAAARASDKDLQLRLAKKLVEAAAVLADEGGRADPKTRNKNRERYTMEAHKIVKKLAHNKHPESMFYMADSMGSGQLGFERSEKDAFSLYLEAAKLGHAQAAYRTAVCCEIGAEDGGGTRKDPVKAVQWYKRSAALGDTAAMYKMGMIQLKGLLNQPKAPQEAITWLKRAADHANEENPHALHELALLYSNKAGSRDAAADVVARDEQYAFNLFKKAAEFGYKFSQFRLGEAFEYGMLGCPIDTKKSIGWYTRAAAQEEHQSELALSGWYLTGSQGILEQSDTEAYLWARKAACADPPLPKAMFAMGYYTEVGIGCPRSLEEAKRWYGRAASYNFPKARERLEELKKGGAKAQKGRERLSRSNKEQHEENCVVM</sequence>
<evidence type="ECO:0000313" key="4">
    <source>
        <dbReference type="Proteomes" id="UP000190776"/>
    </source>
</evidence>
<evidence type="ECO:0000313" key="3">
    <source>
        <dbReference type="EMBL" id="OMP84786.1"/>
    </source>
</evidence>
<keyword evidence="1" id="KW-0677">Repeat</keyword>
<dbReference type="Gene3D" id="1.25.40.10">
    <property type="entry name" value="Tetratricopeptide repeat domain"/>
    <property type="match status" value="3"/>
</dbReference>
<feature type="compositionally biased region" description="Polar residues" evidence="2">
    <location>
        <begin position="308"/>
        <end position="318"/>
    </location>
</feature>
<feature type="compositionally biased region" description="Low complexity" evidence="2">
    <location>
        <begin position="27"/>
        <end position="53"/>
    </location>
</feature>
<dbReference type="SUPFAM" id="SSF81901">
    <property type="entry name" value="HCP-like"/>
    <property type="match status" value="1"/>
</dbReference>
<feature type="compositionally biased region" description="Basic and acidic residues" evidence="2">
    <location>
        <begin position="378"/>
        <end position="390"/>
    </location>
</feature>
<feature type="compositionally biased region" description="Pro residues" evidence="2">
    <location>
        <begin position="543"/>
        <end position="561"/>
    </location>
</feature>